<keyword evidence="5 6" id="KW-0233">DNA recombination</keyword>
<dbReference type="GO" id="GO:0003677">
    <property type="term" value="F:DNA binding"/>
    <property type="evidence" value="ECO:0007669"/>
    <property type="project" value="UniProtKB-UniRule"/>
</dbReference>
<evidence type="ECO:0000256" key="2">
    <source>
        <dbReference type="ARBA" id="ARBA00010961"/>
    </source>
</evidence>
<evidence type="ECO:0000313" key="7">
    <source>
        <dbReference type="EMBL" id="KGB98892.1"/>
    </source>
</evidence>
<keyword evidence="3 6" id="KW-0815">Transposition</keyword>
<dbReference type="Proteomes" id="UP000029575">
    <property type="component" value="Unassembled WGS sequence"/>
</dbReference>
<evidence type="ECO:0000313" key="8">
    <source>
        <dbReference type="Proteomes" id="UP000029575"/>
    </source>
</evidence>
<comment type="function">
    <text evidence="1 6">Required for the transposition of the insertion element.</text>
</comment>
<evidence type="ECO:0000256" key="1">
    <source>
        <dbReference type="ARBA" id="ARBA00002190"/>
    </source>
</evidence>
<dbReference type="GO" id="GO:0006313">
    <property type="term" value="P:DNA transposition"/>
    <property type="evidence" value="ECO:0007669"/>
    <property type="project" value="UniProtKB-UniRule"/>
</dbReference>
<organism evidence="7 8">
    <name type="scientific">Burkholderia cepacia</name>
    <name type="common">Pseudomonas cepacia</name>
    <dbReference type="NCBI Taxonomy" id="292"/>
    <lineage>
        <taxon>Bacteria</taxon>
        <taxon>Pseudomonadati</taxon>
        <taxon>Pseudomonadota</taxon>
        <taxon>Betaproteobacteria</taxon>
        <taxon>Burkholderiales</taxon>
        <taxon>Burkholderiaceae</taxon>
        <taxon>Burkholderia</taxon>
        <taxon>Burkholderia cepacia complex</taxon>
    </lineage>
</organism>
<dbReference type="EMBL" id="JPGD01000005">
    <property type="protein sequence ID" value="KGB98892.1"/>
    <property type="molecule type" value="Genomic_DNA"/>
</dbReference>
<dbReference type="PANTHER" id="PTHR33217">
    <property type="entry name" value="TRANSPOSASE FOR INSERTION SEQUENCE ELEMENT IS1081"/>
    <property type="match status" value="1"/>
</dbReference>
<evidence type="ECO:0000256" key="3">
    <source>
        <dbReference type="ARBA" id="ARBA00022578"/>
    </source>
</evidence>
<name>A0AA88Z6M7_BURCE</name>
<keyword evidence="6" id="KW-0814">Transposable element</keyword>
<accession>A0AA88Z6M7</accession>
<gene>
    <name evidence="7" type="ORF">DM43_2616</name>
</gene>
<sequence length="72" mass="8181">MPVTNAIENINSQLRKIIKTRGHFPSDEAATKLIWLALRNITANWGSAAHDWKTAMNQFAILYADRFVRPSV</sequence>
<evidence type="ECO:0000256" key="4">
    <source>
        <dbReference type="ARBA" id="ARBA00023125"/>
    </source>
</evidence>
<comment type="similarity">
    <text evidence="2 6">Belongs to the transposase mutator family.</text>
</comment>
<dbReference type="Pfam" id="PF00872">
    <property type="entry name" value="Transposase_mut"/>
    <property type="match status" value="1"/>
</dbReference>
<dbReference type="AlphaFoldDB" id="A0AA88Z6M7"/>
<reference evidence="7 8" key="1">
    <citation type="submission" date="2014-06" db="EMBL/GenBank/DDBJ databases">
        <authorList>
            <person name="Bishop-Lilly K.A."/>
            <person name="Broomall S.M."/>
            <person name="Chain P.S."/>
            <person name="Chertkov O."/>
            <person name="Coyne S.R."/>
            <person name="Daligault H.E."/>
            <person name="Davenport K.W."/>
            <person name="Erkkila T."/>
            <person name="Frey K.G."/>
            <person name="Gibbons H.S."/>
            <person name="Gu W."/>
            <person name="Jaissle J."/>
            <person name="Johnson S.L."/>
            <person name="Koroleva G.I."/>
            <person name="Ladner J.T."/>
            <person name="Lo C.-C."/>
            <person name="Minogue T.D."/>
            <person name="Munk C."/>
            <person name="Palacios G.F."/>
            <person name="Redden C.L."/>
            <person name="Rosenzweig C.N."/>
            <person name="Scholz M.B."/>
            <person name="Teshima H."/>
            <person name="Xu Y."/>
        </authorList>
    </citation>
    <scope>NUCLEOTIDE SEQUENCE [LARGE SCALE GENOMIC DNA]</scope>
    <source>
        <strain evidence="7 8">DWS 37UF10B-2</strain>
    </source>
</reference>
<evidence type="ECO:0000256" key="5">
    <source>
        <dbReference type="ARBA" id="ARBA00023172"/>
    </source>
</evidence>
<protein>
    <recommendedName>
        <fullName evidence="6">Mutator family transposase</fullName>
    </recommendedName>
</protein>
<dbReference type="InterPro" id="IPR001207">
    <property type="entry name" value="Transposase_mutator"/>
</dbReference>
<comment type="caution">
    <text evidence="7">The sequence shown here is derived from an EMBL/GenBank/DDBJ whole genome shotgun (WGS) entry which is preliminary data.</text>
</comment>
<dbReference type="GO" id="GO:0004803">
    <property type="term" value="F:transposase activity"/>
    <property type="evidence" value="ECO:0007669"/>
    <property type="project" value="UniProtKB-UniRule"/>
</dbReference>
<evidence type="ECO:0000256" key="6">
    <source>
        <dbReference type="RuleBase" id="RU365089"/>
    </source>
</evidence>
<dbReference type="PANTHER" id="PTHR33217:SF5">
    <property type="entry name" value="MUTATOR FAMILY TRANSPOSASE"/>
    <property type="match status" value="1"/>
</dbReference>
<proteinExistence type="inferred from homology"/>
<keyword evidence="4 6" id="KW-0238">DNA-binding</keyword>